<evidence type="ECO:0000313" key="13">
    <source>
        <dbReference type="EMBL" id="MCP8900033.1"/>
    </source>
</evidence>
<evidence type="ECO:0000259" key="11">
    <source>
        <dbReference type="Pfam" id="PF00593"/>
    </source>
</evidence>
<comment type="similarity">
    <text evidence="8 9">Belongs to the TonB-dependent receptor family.</text>
</comment>
<evidence type="ECO:0000259" key="12">
    <source>
        <dbReference type="Pfam" id="PF07715"/>
    </source>
</evidence>
<evidence type="ECO:0000256" key="7">
    <source>
        <dbReference type="ARBA" id="ARBA00023237"/>
    </source>
</evidence>
<keyword evidence="10" id="KW-0732">Signal</keyword>
<dbReference type="Pfam" id="PF00593">
    <property type="entry name" value="TonB_dep_Rec_b-barrel"/>
    <property type="match status" value="1"/>
</dbReference>
<evidence type="ECO:0000256" key="6">
    <source>
        <dbReference type="ARBA" id="ARBA00023136"/>
    </source>
</evidence>
<dbReference type="EMBL" id="JAMFTH010000003">
    <property type="protein sequence ID" value="MCP8900033.1"/>
    <property type="molecule type" value="Genomic_DNA"/>
</dbReference>
<dbReference type="SUPFAM" id="SSF56935">
    <property type="entry name" value="Porins"/>
    <property type="match status" value="1"/>
</dbReference>
<dbReference type="Gene3D" id="2.40.170.20">
    <property type="entry name" value="TonB-dependent receptor, beta-barrel domain"/>
    <property type="match status" value="1"/>
</dbReference>
<dbReference type="Gene3D" id="2.170.130.10">
    <property type="entry name" value="TonB-dependent receptor, plug domain"/>
    <property type="match status" value="1"/>
</dbReference>
<dbReference type="InterPro" id="IPR036942">
    <property type="entry name" value="Beta-barrel_TonB_sf"/>
</dbReference>
<keyword evidence="2 8" id="KW-0813">Transport</keyword>
<dbReference type="Proteomes" id="UP001139319">
    <property type="component" value="Unassembled WGS sequence"/>
</dbReference>
<reference evidence="13" key="2">
    <citation type="submission" date="2023-01" db="EMBL/GenBank/DDBJ databases">
        <title>Gilvimarinus xylanilyticus HB14 isolated from Caulerpa lentillifera aquaculture base in Hainan, China.</title>
        <authorList>
            <person name="Zhang Y.-J."/>
        </authorList>
    </citation>
    <scope>NUCLEOTIDE SEQUENCE</scope>
    <source>
        <strain evidence="13">HB14</strain>
    </source>
</reference>
<dbReference type="InterPro" id="IPR000531">
    <property type="entry name" value="Beta-barrel_TonB"/>
</dbReference>
<evidence type="ECO:0000256" key="1">
    <source>
        <dbReference type="ARBA" id="ARBA00004571"/>
    </source>
</evidence>
<keyword evidence="13" id="KW-0675">Receptor</keyword>
<name>A0A9X2HX53_9GAMM</name>
<protein>
    <submittedName>
        <fullName evidence="13">TonB-dependent receptor</fullName>
    </submittedName>
</protein>
<feature type="domain" description="TonB-dependent receptor plug" evidence="12">
    <location>
        <begin position="52"/>
        <end position="171"/>
    </location>
</feature>
<dbReference type="AlphaFoldDB" id="A0A9X2HX53"/>
<dbReference type="InterPro" id="IPR012910">
    <property type="entry name" value="Plug_dom"/>
</dbReference>
<reference evidence="13" key="1">
    <citation type="submission" date="2022-05" db="EMBL/GenBank/DDBJ databases">
        <authorList>
            <person name="Sun H.-N."/>
        </authorList>
    </citation>
    <scope>NUCLEOTIDE SEQUENCE</scope>
    <source>
        <strain evidence="13">HB14</strain>
    </source>
</reference>
<sequence length="858" mass="91637">MQRIARPLPFVFSALFLPFCSAATLAQSVADEPRVEEVLILGSRAPGRTAGDLPVPVDVLNPETLASTGQTELGRMLQAVAPSFNFSSSSVSDGTDALRPATLRGLGPDQTLVLINGKRRHQASLVHINTSVGRGTAGTDMNAIPAAAIGRVEILRDGAAAQYGSDAIAGIINIVLKDASAGGQVSGSYGQTAEGDGETLNLDANHGFALGDDGFINLTANLRDRGYTNRADPQGLCLYGGCVDSDGNGYLEPSAEFTEREINGPARDGFRIGDADSTQYAFALNAGLDLGPGELYGFATYSSRENASGAFYRNPTGTNGVDGALLSDGLNPVDADGFLPIIASQIDDVSASVGYALDLTARTNLDIAYTYGENTIDYTTENSGNYSYANYLRYQNGLSDSEVREQMPRAAKAYGLALDLQTLNLNLTHTAGDLNLALGAEWRRDGYAIMAGERYAWDDYDTDPDTGEALYPQDAGGAIQGFNGIAPASAVDESRQVMSVFVDGEYQLTDNWLVSAAVRWDDYDGFGDTLNYKLASNFHLTEQLSLRGAFSTGFRAPSMQQLYFNNISTQIRDNGAVTVGTFRNDSNVVRALGVPELSEEQSENISLGLVARLSSQLSVTVDVYAIDIEDRIAISNQLTAEDDPGDGLLQAALNEANVAAAQFFLNGADTETRGVDVVATYNGLNVLGGNLDITFAGNYTDTEVTSTYVPQGGAIASLDPSVVFSEQDISIIESWQPEDRLALTGDYRRGDFSATLSFNRYGEYTVVDSSAQTYSAELLTDLRLGYDLTESLELYFTGHNIFDVTPDEVTNTSSRGGLFESAPGAEDMASDTVFRYSRRSAPFGFNGALYSVGISVRF</sequence>
<feature type="domain" description="TonB-dependent receptor-like beta-barrel" evidence="11">
    <location>
        <begin position="308"/>
        <end position="801"/>
    </location>
</feature>
<gene>
    <name evidence="13" type="ORF">M6D89_12055</name>
</gene>
<evidence type="ECO:0000256" key="9">
    <source>
        <dbReference type="RuleBase" id="RU003357"/>
    </source>
</evidence>
<dbReference type="PANTHER" id="PTHR47234">
    <property type="match status" value="1"/>
</dbReference>
<evidence type="ECO:0000256" key="10">
    <source>
        <dbReference type="SAM" id="SignalP"/>
    </source>
</evidence>
<comment type="caution">
    <text evidence="13">The sequence shown here is derived from an EMBL/GenBank/DDBJ whole genome shotgun (WGS) entry which is preliminary data.</text>
</comment>
<dbReference type="PANTHER" id="PTHR47234:SF3">
    <property type="entry name" value="SECRETIN_TONB SHORT N-TERMINAL DOMAIN-CONTAINING PROTEIN"/>
    <property type="match status" value="1"/>
</dbReference>
<feature type="chain" id="PRO_5040951447" evidence="10">
    <location>
        <begin position="23"/>
        <end position="858"/>
    </location>
</feature>
<dbReference type="InterPro" id="IPR039426">
    <property type="entry name" value="TonB-dep_rcpt-like"/>
</dbReference>
<evidence type="ECO:0000256" key="8">
    <source>
        <dbReference type="PROSITE-ProRule" id="PRU01360"/>
    </source>
</evidence>
<dbReference type="CDD" id="cd01347">
    <property type="entry name" value="ligand_gated_channel"/>
    <property type="match status" value="1"/>
</dbReference>
<comment type="subcellular location">
    <subcellularLocation>
        <location evidence="1 8">Cell outer membrane</location>
        <topology evidence="1 8">Multi-pass membrane protein</topology>
    </subcellularLocation>
</comment>
<keyword evidence="4 8" id="KW-0812">Transmembrane</keyword>
<evidence type="ECO:0000256" key="5">
    <source>
        <dbReference type="ARBA" id="ARBA00023077"/>
    </source>
</evidence>
<accession>A0A9X2HX53</accession>
<organism evidence="13 14">
    <name type="scientific">Gilvimarinus xylanilyticus</name>
    <dbReference type="NCBI Taxonomy" id="2944139"/>
    <lineage>
        <taxon>Bacteria</taxon>
        <taxon>Pseudomonadati</taxon>
        <taxon>Pseudomonadota</taxon>
        <taxon>Gammaproteobacteria</taxon>
        <taxon>Cellvibrionales</taxon>
        <taxon>Cellvibrionaceae</taxon>
        <taxon>Gilvimarinus</taxon>
    </lineage>
</organism>
<proteinExistence type="inferred from homology"/>
<feature type="signal peptide" evidence="10">
    <location>
        <begin position="1"/>
        <end position="22"/>
    </location>
</feature>
<evidence type="ECO:0000256" key="3">
    <source>
        <dbReference type="ARBA" id="ARBA00022452"/>
    </source>
</evidence>
<dbReference type="RefSeq" id="WP_253968323.1">
    <property type="nucleotide sequence ID" value="NZ_JAMFTH010000003.1"/>
</dbReference>
<keyword evidence="3 8" id="KW-1134">Transmembrane beta strand</keyword>
<dbReference type="PROSITE" id="PS52016">
    <property type="entry name" value="TONB_DEPENDENT_REC_3"/>
    <property type="match status" value="1"/>
</dbReference>
<dbReference type="GO" id="GO:0009279">
    <property type="term" value="C:cell outer membrane"/>
    <property type="evidence" value="ECO:0007669"/>
    <property type="project" value="UniProtKB-SubCell"/>
</dbReference>
<evidence type="ECO:0000256" key="4">
    <source>
        <dbReference type="ARBA" id="ARBA00022692"/>
    </source>
</evidence>
<keyword evidence="5 9" id="KW-0798">TonB box</keyword>
<dbReference type="InterPro" id="IPR037066">
    <property type="entry name" value="Plug_dom_sf"/>
</dbReference>
<evidence type="ECO:0000313" key="14">
    <source>
        <dbReference type="Proteomes" id="UP001139319"/>
    </source>
</evidence>
<dbReference type="Pfam" id="PF07715">
    <property type="entry name" value="Plug"/>
    <property type="match status" value="1"/>
</dbReference>
<keyword evidence="7 8" id="KW-0998">Cell outer membrane</keyword>
<keyword evidence="6 8" id="KW-0472">Membrane</keyword>
<keyword evidence="14" id="KW-1185">Reference proteome</keyword>
<evidence type="ECO:0000256" key="2">
    <source>
        <dbReference type="ARBA" id="ARBA00022448"/>
    </source>
</evidence>